<organism evidence="1 2">
    <name type="scientific">Oryza sativa subsp. japonica</name>
    <name type="common">Rice</name>
    <dbReference type="NCBI Taxonomy" id="39947"/>
    <lineage>
        <taxon>Eukaryota</taxon>
        <taxon>Viridiplantae</taxon>
        <taxon>Streptophyta</taxon>
        <taxon>Embryophyta</taxon>
        <taxon>Tracheophyta</taxon>
        <taxon>Spermatophyta</taxon>
        <taxon>Magnoliopsida</taxon>
        <taxon>Liliopsida</taxon>
        <taxon>Poales</taxon>
        <taxon>Poaceae</taxon>
        <taxon>BOP clade</taxon>
        <taxon>Oryzoideae</taxon>
        <taxon>Oryzeae</taxon>
        <taxon>Oryzinae</taxon>
        <taxon>Oryza</taxon>
        <taxon>Oryza sativa</taxon>
    </lineage>
</organism>
<dbReference type="PaxDb" id="39947-A0A0P0X781"/>
<accession>A0A0P0X781</accession>
<dbReference type="InParanoid" id="A0A0P0X781"/>
<gene>
    <name evidence="1" type="ordered locus">Os07g0549150</name>
    <name evidence="1" type="ORF">OSNPB_070549150</name>
</gene>
<protein>
    <submittedName>
        <fullName evidence="1">Os07g0549150 protein</fullName>
    </submittedName>
</protein>
<dbReference type="EMBL" id="AP014963">
    <property type="protein sequence ID" value="BAT02033.1"/>
    <property type="molecule type" value="Genomic_DNA"/>
</dbReference>
<evidence type="ECO:0000313" key="2">
    <source>
        <dbReference type="Proteomes" id="UP000059680"/>
    </source>
</evidence>
<dbReference type="Gramene" id="Os07t0549150-00">
    <property type="protein sequence ID" value="Os07t0549150-00"/>
    <property type="gene ID" value="Os07g0549150"/>
</dbReference>
<keyword evidence="2" id="KW-1185">Reference proteome</keyword>
<dbReference type="AlphaFoldDB" id="A0A0P0X781"/>
<feature type="non-terminal residue" evidence="1">
    <location>
        <position position="114"/>
    </location>
</feature>
<dbReference type="Proteomes" id="UP000059680">
    <property type="component" value="Chromosome 7"/>
</dbReference>
<name>A0A0P0X781_ORYSJ</name>
<evidence type="ECO:0000313" key="1">
    <source>
        <dbReference type="EMBL" id="BAT02033.1"/>
    </source>
</evidence>
<reference evidence="1 2" key="2">
    <citation type="journal article" date="2013" name="Plant Cell Physiol.">
        <title>Rice Annotation Project Database (RAP-DB): an integrative and interactive database for rice genomics.</title>
        <authorList>
            <person name="Sakai H."/>
            <person name="Lee S.S."/>
            <person name="Tanaka T."/>
            <person name="Numa H."/>
            <person name="Kim J."/>
            <person name="Kawahara Y."/>
            <person name="Wakimoto H."/>
            <person name="Yang C.C."/>
            <person name="Iwamoto M."/>
            <person name="Abe T."/>
            <person name="Yamada Y."/>
            <person name="Muto A."/>
            <person name="Inokuchi H."/>
            <person name="Ikemura T."/>
            <person name="Matsumoto T."/>
            <person name="Sasaki T."/>
            <person name="Itoh T."/>
        </authorList>
    </citation>
    <scope>NUCLEOTIDE SEQUENCE [LARGE SCALE GENOMIC DNA]</scope>
    <source>
        <strain evidence="2">cv. Nipponbare</strain>
    </source>
</reference>
<reference evidence="2" key="1">
    <citation type="journal article" date="2005" name="Nature">
        <title>The map-based sequence of the rice genome.</title>
        <authorList>
            <consortium name="International rice genome sequencing project (IRGSP)"/>
            <person name="Matsumoto T."/>
            <person name="Wu J."/>
            <person name="Kanamori H."/>
            <person name="Katayose Y."/>
            <person name="Fujisawa M."/>
            <person name="Namiki N."/>
            <person name="Mizuno H."/>
            <person name="Yamamoto K."/>
            <person name="Antonio B.A."/>
            <person name="Baba T."/>
            <person name="Sakata K."/>
            <person name="Nagamura Y."/>
            <person name="Aoki H."/>
            <person name="Arikawa K."/>
            <person name="Arita K."/>
            <person name="Bito T."/>
            <person name="Chiden Y."/>
            <person name="Fujitsuka N."/>
            <person name="Fukunaka R."/>
            <person name="Hamada M."/>
            <person name="Harada C."/>
            <person name="Hayashi A."/>
            <person name="Hijishita S."/>
            <person name="Honda M."/>
            <person name="Hosokawa S."/>
            <person name="Ichikawa Y."/>
            <person name="Idonuma A."/>
            <person name="Iijima M."/>
            <person name="Ikeda M."/>
            <person name="Ikeno M."/>
            <person name="Ito K."/>
            <person name="Ito S."/>
            <person name="Ito T."/>
            <person name="Ito Y."/>
            <person name="Ito Y."/>
            <person name="Iwabuchi A."/>
            <person name="Kamiya K."/>
            <person name="Karasawa W."/>
            <person name="Kurita K."/>
            <person name="Katagiri S."/>
            <person name="Kikuta A."/>
            <person name="Kobayashi H."/>
            <person name="Kobayashi N."/>
            <person name="Machita K."/>
            <person name="Maehara T."/>
            <person name="Masukawa M."/>
            <person name="Mizubayashi T."/>
            <person name="Mukai Y."/>
            <person name="Nagasaki H."/>
            <person name="Nagata Y."/>
            <person name="Naito S."/>
            <person name="Nakashima M."/>
            <person name="Nakama Y."/>
            <person name="Nakamichi Y."/>
            <person name="Nakamura M."/>
            <person name="Meguro A."/>
            <person name="Negishi M."/>
            <person name="Ohta I."/>
            <person name="Ohta T."/>
            <person name="Okamoto M."/>
            <person name="Ono N."/>
            <person name="Saji S."/>
            <person name="Sakaguchi M."/>
            <person name="Sakai K."/>
            <person name="Shibata M."/>
            <person name="Shimokawa T."/>
            <person name="Song J."/>
            <person name="Takazaki Y."/>
            <person name="Terasawa K."/>
            <person name="Tsugane M."/>
            <person name="Tsuji K."/>
            <person name="Ueda S."/>
            <person name="Waki K."/>
            <person name="Yamagata H."/>
            <person name="Yamamoto M."/>
            <person name="Yamamoto S."/>
            <person name="Yamane H."/>
            <person name="Yoshiki S."/>
            <person name="Yoshihara R."/>
            <person name="Yukawa K."/>
            <person name="Zhong H."/>
            <person name="Yano M."/>
            <person name="Yuan Q."/>
            <person name="Ouyang S."/>
            <person name="Liu J."/>
            <person name="Jones K.M."/>
            <person name="Gansberger K."/>
            <person name="Moffat K."/>
            <person name="Hill J."/>
            <person name="Bera J."/>
            <person name="Fadrosh D."/>
            <person name="Jin S."/>
            <person name="Johri S."/>
            <person name="Kim M."/>
            <person name="Overton L."/>
            <person name="Reardon M."/>
            <person name="Tsitrin T."/>
            <person name="Vuong H."/>
            <person name="Weaver B."/>
            <person name="Ciecko A."/>
            <person name="Tallon L."/>
            <person name="Jackson J."/>
            <person name="Pai G."/>
            <person name="Aken S.V."/>
            <person name="Utterback T."/>
            <person name="Reidmuller S."/>
            <person name="Feldblyum T."/>
            <person name="Hsiao J."/>
            <person name="Zismann V."/>
            <person name="Iobst S."/>
            <person name="de Vazeille A.R."/>
            <person name="Buell C.R."/>
            <person name="Ying K."/>
            <person name="Li Y."/>
            <person name="Lu T."/>
            <person name="Huang Y."/>
            <person name="Zhao Q."/>
            <person name="Feng Q."/>
            <person name="Zhang L."/>
            <person name="Zhu J."/>
            <person name="Weng Q."/>
            <person name="Mu J."/>
            <person name="Lu Y."/>
            <person name="Fan D."/>
            <person name="Liu Y."/>
            <person name="Guan J."/>
            <person name="Zhang Y."/>
            <person name="Yu S."/>
            <person name="Liu X."/>
            <person name="Zhang Y."/>
            <person name="Hong G."/>
            <person name="Han B."/>
            <person name="Choisne N."/>
            <person name="Demange N."/>
            <person name="Orjeda G."/>
            <person name="Samain S."/>
            <person name="Cattolico L."/>
            <person name="Pelletier E."/>
            <person name="Couloux A."/>
            <person name="Segurens B."/>
            <person name="Wincker P."/>
            <person name="D'Hont A."/>
            <person name="Scarpelli C."/>
            <person name="Weissenbach J."/>
            <person name="Salanoubat M."/>
            <person name="Quetier F."/>
            <person name="Yu Y."/>
            <person name="Kim H.R."/>
            <person name="Rambo T."/>
            <person name="Currie J."/>
            <person name="Collura K."/>
            <person name="Luo M."/>
            <person name="Yang T."/>
            <person name="Ammiraju J.S.S."/>
            <person name="Engler F."/>
            <person name="Soderlund C."/>
            <person name="Wing R.A."/>
            <person name="Palmer L.E."/>
            <person name="de la Bastide M."/>
            <person name="Spiegel L."/>
            <person name="Nascimento L."/>
            <person name="Zutavern T."/>
            <person name="O'Shaughnessy A."/>
            <person name="Dike S."/>
            <person name="Dedhia N."/>
            <person name="Preston R."/>
            <person name="Balija V."/>
            <person name="McCombie W.R."/>
            <person name="Chow T."/>
            <person name="Chen H."/>
            <person name="Chung M."/>
            <person name="Chen C."/>
            <person name="Shaw J."/>
            <person name="Wu H."/>
            <person name="Hsiao K."/>
            <person name="Chao Y."/>
            <person name="Chu M."/>
            <person name="Cheng C."/>
            <person name="Hour A."/>
            <person name="Lee P."/>
            <person name="Lin S."/>
            <person name="Lin Y."/>
            <person name="Liou J."/>
            <person name="Liu S."/>
            <person name="Hsing Y."/>
            <person name="Raghuvanshi S."/>
            <person name="Mohanty A."/>
            <person name="Bharti A.K."/>
            <person name="Gaur A."/>
            <person name="Gupta V."/>
            <person name="Kumar D."/>
            <person name="Ravi V."/>
            <person name="Vij S."/>
            <person name="Kapur A."/>
            <person name="Khurana P."/>
            <person name="Khurana P."/>
            <person name="Khurana J.P."/>
            <person name="Tyagi A.K."/>
            <person name="Gaikwad K."/>
            <person name="Singh A."/>
            <person name="Dalal V."/>
            <person name="Srivastava S."/>
            <person name="Dixit A."/>
            <person name="Pal A.K."/>
            <person name="Ghazi I.A."/>
            <person name="Yadav M."/>
            <person name="Pandit A."/>
            <person name="Bhargava A."/>
            <person name="Sureshbabu K."/>
            <person name="Batra K."/>
            <person name="Sharma T.R."/>
            <person name="Mohapatra T."/>
            <person name="Singh N.K."/>
            <person name="Messing J."/>
            <person name="Nelson A.B."/>
            <person name="Fuks G."/>
            <person name="Kavchok S."/>
            <person name="Keizer G."/>
            <person name="Linton E."/>
            <person name="Llaca V."/>
            <person name="Song R."/>
            <person name="Tanyolac B."/>
            <person name="Young S."/>
            <person name="Ho-Il K."/>
            <person name="Hahn J.H."/>
            <person name="Sangsakoo G."/>
            <person name="Vanavichit A."/>
            <person name="de Mattos Luiz.A.T."/>
            <person name="Zimmer P.D."/>
            <person name="Malone G."/>
            <person name="Dellagostin O."/>
            <person name="de Oliveira A.C."/>
            <person name="Bevan M."/>
            <person name="Bancroft I."/>
            <person name="Minx P."/>
            <person name="Cordum H."/>
            <person name="Wilson R."/>
            <person name="Cheng Z."/>
            <person name="Jin W."/>
            <person name="Jiang J."/>
            <person name="Leong S.A."/>
            <person name="Iwama H."/>
            <person name="Gojobori T."/>
            <person name="Itoh T."/>
            <person name="Niimura Y."/>
            <person name="Fujii Y."/>
            <person name="Habara T."/>
            <person name="Sakai H."/>
            <person name="Sato Y."/>
            <person name="Wilson G."/>
            <person name="Kumar K."/>
            <person name="McCouch S."/>
            <person name="Juretic N."/>
            <person name="Hoen D."/>
            <person name="Wright S."/>
            <person name="Bruskiewich R."/>
            <person name="Bureau T."/>
            <person name="Miyao A."/>
            <person name="Hirochika H."/>
            <person name="Nishikawa T."/>
            <person name="Kadowaki K."/>
            <person name="Sugiura M."/>
            <person name="Burr B."/>
            <person name="Sasaki T."/>
        </authorList>
    </citation>
    <scope>NUCLEOTIDE SEQUENCE [LARGE SCALE GENOMIC DNA]</scope>
    <source>
        <strain evidence="2">cv. Nipponbare</strain>
    </source>
</reference>
<sequence>MFIASDGEPYLKNPLMTSAYVCASGKRFSSVMFPQITIASSIFLHLARATIKSLYMKTSGLYQSSFCIILNILTARSTSSWRSSSPSTASLSALSSRATYRLTNSPSLSSSPLN</sequence>
<proteinExistence type="predicted"/>
<reference evidence="1 2" key="3">
    <citation type="journal article" date="2013" name="Rice">
        <title>Improvement of the Oryza sativa Nipponbare reference genome using next generation sequence and optical map data.</title>
        <authorList>
            <person name="Kawahara Y."/>
            <person name="de la Bastide M."/>
            <person name="Hamilton J.P."/>
            <person name="Kanamori H."/>
            <person name="McCombie W.R."/>
            <person name="Ouyang S."/>
            <person name="Schwartz D.C."/>
            <person name="Tanaka T."/>
            <person name="Wu J."/>
            <person name="Zhou S."/>
            <person name="Childs K.L."/>
            <person name="Davidson R.M."/>
            <person name="Lin H."/>
            <person name="Quesada-Ocampo L."/>
            <person name="Vaillancourt B."/>
            <person name="Sakai H."/>
            <person name="Lee S.S."/>
            <person name="Kim J."/>
            <person name="Numa H."/>
            <person name="Itoh T."/>
            <person name="Buell C.R."/>
            <person name="Matsumoto T."/>
        </authorList>
    </citation>
    <scope>NUCLEOTIDE SEQUENCE [LARGE SCALE GENOMIC DNA]</scope>
    <source>
        <strain evidence="2">cv. Nipponbare</strain>
    </source>
</reference>